<protein>
    <recommendedName>
        <fullName evidence="4">Shavenoid isoform B-like N-terminal domain-containing protein</fullName>
    </recommendedName>
</protein>
<feature type="region of interest" description="Disordered" evidence="1">
    <location>
        <begin position="389"/>
        <end position="430"/>
    </location>
</feature>
<dbReference type="InterPro" id="IPR057507">
    <property type="entry name" value="Sha_B-like_N"/>
</dbReference>
<feature type="compositionally biased region" description="Polar residues" evidence="1">
    <location>
        <begin position="304"/>
        <end position="313"/>
    </location>
</feature>
<feature type="domain" description="Shavenoid isoform B-like N-terminal" evidence="4">
    <location>
        <begin position="42"/>
        <end position="107"/>
    </location>
</feature>
<dbReference type="PANTHER" id="PTHR39387:SF1">
    <property type="entry name" value="SHAVENOID, ISOFORM B"/>
    <property type="match status" value="1"/>
</dbReference>
<feature type="region of interest" description="Disordered" evidence="1">
    <location>
        <begin position="1069"/>
        <end position="1139"/>
    </location>
</feature>
<feature type="region of interest" description="Disordered" evidence="1">
    <location>
        <begin position="729"/>
        <end position="783"/>
    </location>
</feature>
<name>A0A2A4IX65_HELVI</name>
<feature type="compositionally biased region" description="Basic and acidic residues" evidence="1">
    <location>
        <begin position="958"/>
        <end position="975"/>
    </location>
</feature>
<evidence type="ECO:0000256" key="3">
    <source>
        <dbReference type="SAM" id="SignalP"/>
    </source>
</evidence>
<dbReference type="GO" id="GO:0005938">
    <property type="term" value="C:cell cortex"/>
    <property type="evidence" value="ECO:0007669"/>
    <property type="project" value="TreeGrafter"/>
</dbReference>
<keyword evidence="3" id="KW-0732">Signal</keyword>
<dbReference type="EMBL" id="NWSH01005283">
    <property type="protein sequence ID" value="PCG64321.1"/>
    <property type="molecule type" value="Genomic_DNA"/>
</dbReference>
<evidence type="ECO:0000256" key="1">
    <source>
        <dbReference type="SAM" id="MobiDB-lite"/>
    </source>
</evidence>
<feature type="compositionally biased region" description="Basic residues" evidence="1">
    <location>
        <begin position="1127"/>
        <end position="1137"/>
    </location>
</feature>
<organism evidence="5">
    <name type="scientific">Heliothis virescens</name>
    <name type="common">Tobacco budworm moth</name>
    <dbReference type="NCBI Taxonomy" id="7102"/>
    <lineage>
        <taxon>Eukaryota</taxon>
        <taxon>Metazoa</taxon>
        <taxon>Ecdysozoa</taxon>
        <taxon>Arthropoda</taxon>
        <taxon>Hexapoda</taxon>
        <taxon>Insecta</taxon>
        <taxon>Pterygota</taxon>
        <taxon>Neoptera</taxon>
        <taxon>Endopterygota</taxon>
        <taxon>Lepidoptera</taxon>
        <taxon>Glossata</taxon>
        <taxon>Ditrysia</taxon>
        <taxon>Noctuoidea</taxon>
        <taxon>Noctuidae</taxon>
        <taxon>Heliothinae</taxon>
        <taxon>Heliothis</taxon>
    </lineage>
</organism>
<feature type="region of interest" description="Disordered" evidence="1">
    <location>
        <begin position="349"/>
        <end position="368"/>
    </location>
</feature>
<dbReference type="PANTHER" id="PTHR39387">
    <property type="entry name" value="SHAVENOID, ISOFORM B"/>
    <property type="match status" value="1"/>
</dbReference>
<dbReference type="GO" id="GO:0035317">
    <property type="term" value="P:imaginal disc-derived wing hair organization"/>
    <property type="evidence" value="ECO:0007669"/>
    <property type="project" value="TreeGrafter"/>
</dbReference>
<feature type="signal peptide" evidence="3">
    <location>
        <begin position="1"/>
        <end position="32"/>
    </location>
</feature>
<sequence length="1307" mass="146308">MTNKAYLRVGTVLGHEMARILLLIMATSAAAASTSIEEVTLMNITRSSNGDFFSLKGTDCGPTRCMEVSHGTALSAMGVEDIGCRCQCRSDMPAFREDQHACVNHIDECLMASFGRGATKPQIPFVYLPLKGQIIYPSKEIIFTDVEDAICAVTSAQYLSASGWVTLRDLVDNDVPFGLYRDEGSTFLQWRGSATLHSRLEGRLVAAHVLCSSSTPSRLAASCAAFRIAGASDNALLDVRSIPFHAGELITTDSSSQSQGLSVLELLAIGVCVLLLIFVYAAGIMFYVHYKQKQKRNDKDPEQNHSNTISTDNESLESRIDMSNVMMKTNPLLKLNGMSGDYLSDAGFSDTSEHTEDTLDSSSNNTLSHSSIHKFQKMNANSVISAMVHTRRKKTLRPSSRNGNTQERHNERFQRRSASPDTLERAPHSELSIVDCTVENNYSASRQLPPSNGDSSYRKKLYFNPVFFETDLLKNPPPAAIEFLIKIREVMSVAKEKMTSKRFIPILSDIPEEDSYHAIDLGWDFPCARRGRRFSAITLKQENSRKTAVCGGCPGCDSSARPHQIDLNRSNSCKTCVSEDYKQKIVRKWLDEVPLPRNNTRPVRSVAKVNGTPRAVEPVRNEIISPKSAEFITNDTSKSKVAETKSKIMEKKSKAPEIKKVSDHKSKIAETTIKDINRDLDSKENFTKELNLTEMKIISKPINPKEIEIIKVTTVPDLNGLNNVLNVNEKSNTSTLSPEKKSPPTHTSRRIRKKLPPPPPPPVEPPEPPKPEQEEIEELPIPPEIKVKMEAVIRELSTCRRVEPEELEEVTMESIDPIPPKIVIPVLAADSHFDSNESTLSSKKKKHMYNSQESFMELDSLERNMMKRRRFSVACGPEILQNNRFEHSQNLGDANVKRLTCSWLDVKKAVEASHVVHQITPASSEVFVHSMEYDTCNNLDNVFTAGPLTIEVRGSPIESRRNTNKEDFDPDTLDRRETKKRVEKILLKSAGSFKQQKSTPSETESSKKSPVTITTRKIGNLRQIYEAKAKAQEEEVKFFNYNRRGSITFGQDMSAYMRSGKAPDLIRHIEGQNDKPPIPSKQRRGSDASLKFYSSMRESPPGDRRRMSEDRDKFPQCPRLDNMNARRSGRRSARTRSRRTDLRKLYKTEDSGYMSTDSNESKYRARYLMQLRPLKAIIPEPVPVLAVKPPVLQIESDTDDLESLCDGRSESGGESVETDSVFFGNFDDSKEMLAELGLNSIEPKTKVMQVHEQIDSGFMGETNIILSGDSDSEHRSVISIMTGHDGRASAASITKLDDATYLHSIEC</sequence>
<evidence type="ECO:0000313" key="5">
    <source>
        <dbReference type="EMBL" id="PCG64321.1"/>
    </source>
</evidence>
<comment type="caution">
    <text evidence="5">The sequence shown here is derived from an EMBL/GenBank/DDBJ whole genome shotgun (WGS) entry which is preliminary data.</text>
</comment>
<accession>A0A2A4IX65</accession>
<keyword evidence="2" id="KW-1133">Transmembrane helix</keyword>
<dbReference type="Pfam" id="PF23328">
    <property type="entry name" value="Sha_B_N"/>
    <property type="match status" value="1"/>
</dbReference>
<dbReference type="STRING" id="7102.A0A2A4IX65"/>
<feature type="region of interest" description="Disordered" evidence="1">
    <location>
        <begin position="295"/>
        <end position="317"/>
    </location>
</feature>
<feature type="transmembrane region" description="Helical" evidence="2">
    <location>
        <begin position="266"/>
        <end position="288"/>
    </location>
</feature>
<feature type="region of interest" description="Disordered" evidence="1">
    <location>
        <begin position="954"/>
        <end position="975"/>
    </location>
</feature>
<keyword evidence="2" id="KW-0472">Membrane</keyword>
<feature type="region of interest" description="Disordered" evidence="1">
    <location>
        <begin position="989"/>
        <end position="1014"/>
    </location>
</feature>
<keyword evidence="2" id="KW-0812">Transmembrane</keyword>
<feature type="chain" id="PRO_5012133115" description="Shavenoid isoform B-like N-terminal domain-containing protein" evidence="3">
    <location>
        <begin position="33"/>
        <end position="1307"/>
    </location>
</feature>
<feature type="compositionally biased region" description="Pro residues" evidence="1">
    <location>
        <begin position="756"/>
        <end position="766"/>
    </location>
</feature>
<gene>
    <name evidence="5" type="ORF">B5V51_10840</name>
</gene>
<proteinExistence type="predicted"/>
<evidence type="ECO:0000259" key="4">
    <source>
        <dbReference type="Pfam" id="PF23328"/>
    </source>
</evidence>
<feature type="compositionally biased region" description="Basic and acidic residues" evidence="1">
    <location>
        <begin position="1100"/>
        <end position="1114"/>
    </location>
</feature>
<reference evidence="5" key="1">
    <citation type="submission" date="2017-09" db="EMBL/GenBank/DDBJ databases">
        <title>Contemporary evolution of a Lepidopteran species, Heliothis virescens, in response to modern agricultural practices.</title>
        <authorList>
            <person name="Fritz M.L."/>
            <person name="Deyonke A.M."/>
            <person name="Papanicolaou A."/>
            <person name="Micinski S."/>
            <person name="Westbrook J."/>
            <person name="Gould F."/>
        </authorList>
    </citation>
    <scope>NUCLEOTIDE SEQUENCE [LARGE SCALE GENOMIC DNA]</scope>
    <source>
        <strain evidence="5">HvINT-</strain>
        <tissue evidence="5">Whole body</tissue>
    </source>
</reference>
<evidence type="ECO:0000256" key="2">
    <source>
        <dbReference type="SAM" id="Phobius"/>
    </source>
</evidence>